<evidence type="ECO:0000313" key="2">
    <source>
        <dbReference type="Proteomes" id="UP001589828"/>
    </source>
</evidence>
<evidence type="ECO:0000313" key="1">
    <source>
        <dbReference type="EMBL" id="MFC0517746.1"/>
    </source>
</evidence>
<proteinExistence type="predicted"/>
<gene>
    <name evidence="1" type="ORF">ACFFGT_26270</name>
</gene>
<keyword evidence="2" id="KW-1185">Reference proteome</keyword>
<accession>A0ABV6LE72</accession>
<protein>
    <submittedName>
        <fullName evidence="1">Uncharacterized protein</fullName>
    </submittedName>
</protein>
<sequence length="196" mass="22137">MKAKFFCYLPYRVVTGLLIIMCLHSPGFSQAGKVGSLVYLKARNGIGGFSLGNYLTGEQVQGLTYLEGEGSKPDADSCVTYEYHPDKQLELEGGLTASHICLRTYQNKLVNIYVFFNRDQGYKMLSKFLHWYGTFTAKPNDYQDVYLWESRTVKLMLSYHPDDEEGIAIYTSVALTNAINARNAKRLAQLLTSNDK</sequence>
<name>A0ABV6LE72_9SPHI</name>
<comment type="caution">
    <text evidence="1">The sequence shown here is derived from an EMBL/GenBank/DDBJ whole genome shotgun (WGS) entry which is preliminary data.</text>
</comment>
<reference evidence="1 2" key="1">
    <citation type="submission" date="2024-09" db="EMBL/GenBank/DDBJ databases">
        <authorList>
            <person name="Sun Q."/>
            <person name="Mori K."/>
        </authorList>
    </citation>
    <scope>NUCLEOTIDE SEQUENCE [LARGE SCALE GENOMIC DNA]</scope>
    <source>
        <strain evidence="1 2">NCAIM B.02415</strain>
    </source>
</reference>
<dbReference type="Proteomes" id="UP001589828">
    <property type="component" value="Unassembled WGS sequence"/>
</dbReference>
<dbReference type="RefSeq" id="WP_377025482.1">
    <property type="nucleotide sequence ID" value="NZ_JBHLTS010000075.1"/>
</dbReference>
<dbReference type="EMBL" id="JBHLTS010000075">
    <property type="protein sequence ID" value="MFC0517746.1"/>
    <property type="molecule type" value="Genomic_DNA"/>
</dbReference>
<organism evidence="1 2">
    <name type="scientific">Mucilaginibacter angelicae</name>
    <dbReference type="NCBI Taxonomy" id="869718"/>
    <lineage>
        <taxon>Bacteria</taxon>
        <taxon>Pseudomonadati</taxon>
        <taxon>Bacteroidota</taxon>
        <taxon>Sphingobacteriia</taxon>
        <taxon>Sphingobacteriales</taxon>
        <taxon>Sphingobacteriaceae</taxon>
        <taxon>Mucilaginibacter</taxon>
    </lineage>
</organism>